<dbReference type="Proteomes" id="UP000276953">
    <property type="component" value="Unassembled WGS sequence"/>
</dbReference>
<dbReference type="PANTHER" id="PTHR43022">
    <property type="entry name" value="PROTEIN SMF"/>
    <property type="match status" value="1"/>
</dbReference>
<dbReference type="EMBL" id="RYFC01000001">
    <property type="protein sequence ID" value="RTZ50425.1"/>
    <property type="molecule type" value="Genomic_DNA"/>
</dbReference>
<accession>A0A3S0PTD5</accession>
<dbReference type="SUPFAM" id="SSF102405">
    <property type="entry name" value="MCP/YpsA-like"/>
    <property type="match status" value="1"/>
</dbReference>
<proteinExistence type="inferred from homology"/>
<dbReference type="AlphaFoldDB" id="A0A3S0PTD5"/>
<dbReference type="Gene3D" id="3.40.50.450">
    <property type="match status" value="1"/>
</dbReference>
<feature type="domain" description="Smf/DprA SLOG" evidence="2">
    <location>
        <begin position="33"/>
        <end position="183"/>
    </location>
</feature>
<evidence type="ECO:0000313" key="4">
    <source>
        <dbReference type="Proteomes" id="UP000276953"/>
    </source>
</evidence>
<dbReference type="InterPro" id="IPR003488">
    <property type="entry name" value="DprA"/>
</dbReference>
<dbReference type="Pfam" id="PF02481">
    <property type="entry name" value="DNA_processg_A"/>
    <property type="match status" value="1"/>
</dbReference>
<dbReference type="InterPro" id="IPR057666">
    <property type="entry name" value="DrpA_SLOG"/>
</dbReference>
<dbReference type="GO" id="GO:0009294">
    <property type="term" value="P:DNA-mediated transformation"/>
    <property type="evidence" value="ECO:0007669"/>
    <property type="project" value="InterPro"/>
</dbReference>
<reference evidence="3 4" key="1">
    <citation type="submission" date="2018-12" db="EMBL/GenBank/DDBJ databases">
        <title>Draft Genome Sequence of Chryseobacterium arthrosphaerae strain ED882-96 Isolated from the Blood of a Patient with Liver Cirrhosis in Taiwan.</title>
        <authorList>
            <person name="Lin J.-N."/>
            <person name="Lai C.-H."/>
            <person name="Yang C.-H."/>
            <person name="Huang Y.-H."/>
        </authorList>
    </citation>
    <scope>NUCLEOTIDE SEQUENCE [LARGE SCALE GENOMIC DNA]</scope>
    <source>
        <strain evidence="3 4">ED882-96</strain>
    </source>
</reference>
<comment type="similarity">
    <text evidence="1">Belongs to the DprA/Smf family.</text>
</comment>
<evidence type="ECO:0000256" key="1">
    <source>
        <dbReference type="ARBA" id="ARBA00006525"/>
    </source>
</evidence>
<evidence type="ECO:0000259" key="2">
    <source>
        <dbReference type="Pfam" id="PF02481"/>
    </source>
</evidence>
<protein>
    <recommendedName>
        <fullName evidence="2">Smf/DprA SLOG domain-containing protein</fullName>
    </recommendedName>
</protein>
<name>A0A3S0PTD5_9FLAO</name>
<comment type="caution">
    <text evidence="3">The sequence shown here is derived from an EMBL/GenBank/DDBJ whole genome shotgun (WGS) entry which is preliminary data.</text>
</comment>
<dbReference type="PANTHER" id="PTHR43022:SF1">
    <property type="entry name" value="PROTEIN SMF"/>
    <property type="match status" value="1"/>
</dbReference>
<evidence type="ECO:0000313" key="3">
    <source>
        <dbReference type="EMBL" id="RTZ50425.1"/>
    </source>
</evidence>
<organism evidence="3 4">
    <name type="scientific">Chryseobacterium arthrosphaerae</name>
    <dbReference type="NCBI Taxonomy" id="651561"/>
    <lineage>
        <taxon>Bacteria</taxon>
        <taxon>Pseudomonadati</taxon>
        <taxon>Bacteroidota</taxon>
        <taxon>Flavobacteriia</taxon>
        <taxon>Flavobacteriales</taxon>
        <taxon>Weeksellaceae</taxon>
        <taxon>Chryseobacterium group</taxon>
        <taxon>Chryseobacterium</taxon>
    </lineage>
</organism>
<sequence length="189" mass="21396">MGQKTVADIGRQDHLKFAEEELKFCEKNNIRILLRHLNEIPSLLNECTDAPPILYQKGNFDDSLQKLSIVGTRNMTSYGRQFIENFFETTQSYPYASVSGLALGADKEVHEQSIRNRKPTIAVLAHGFRFLYPSKNRKLSEKSFRKEAHCSQNSVLRETRQGKFHSEKPDCSGISPSTIVVETGFGADL</sequence>
<gene>
    <name evidence="3" type="ORF">EJ377_11665</name>
</gene>